<keyword evidence="3" id="KW-1185">Reference proteome</keyword>
<dbReference type="PATRIC" id="fig|1183438.3.peg.3563"/>
<dbReference type="InterPro" id="IPR005302">
    <property type="entry name" value="MoCF_Sase_C"/>
</dbReference>
<dbReference type="AlphaFoldDB" id="U5QLM6"/>
<dbReference type="eggNOG" id="COG3217">
    <property type="taxonomic scope" value="Bacteria"/>
</dbReference>
<dbReference type="SUPFAM" id="SSF50800">
    <property type="entry name" value="PK beta-barrel domain-like"/>
    <property type="match status" value="1"/>
</dbReference>
<dbReference type="Proteomes" id="UP000017396">
    <property type="component" value="Chromosome"/>
</dbReference>
<dbReference type="GO" id="GO:0003824">
    <property type="term" value="F:catalytic activity"/>
    <property type="evidence" value="ECO:0007669"/>
    <property type="project" value="InterPro"/>
</dbReference>
<dbReference type="SUPFAM" id="SSF141673">
    <property type="entry name" value="MOSC N-terminal domain-like"/>
    <property type="match status" value="1"/>
</dbReference>
<gene>
    <name evidence="2" type="ORF">GKIL_3626</name>
</gene>
<accession>U5QLM6</accession>
<dbReference type="GO" id="GO:0030151">
    <property type="term" value="F:molybdenum ion binding"/>
    <property type="evidence" value="ECO:0007669"/>
    <property type="project" value="InterPro"/>
</dbReference>
<organism evidence="2 3">
    <name type="scientific">Gloeobacter kilaueensis (strain ATCC BAA-2537 / CCAP 1431/1 / ULC 316 / JS1)</name>
    <dbReference type="NCBI Taxonomy" id="1183438"/>
    <lineage>
        <taxon>Bacteria</taxon>
        <taxon>Bacillati</taxon>
        <taxon>Cyanobacteriota</taxon>
        <taxon>Cyanophyceae</taxon>
        <taxon>Gloeobacterales</taxon>
        <taxon>Gloeobacteraceae</taxon>
        <taxon>Gloeobacter</taxon>
    </lineage>
</organism>
<dbReference type="STRING" id="1183438.GKIL_3626"/>
<dbReference type="PANTHER" id="PTHR14237:SF19">
    <property type="entry name" value="MITOCHONDRIAL AMIDOXIME REDUCING COMPONENT 1"/>
    <property type="match status" value="1"/>
</dbReference>
<evidence type="ECO:0000313" key="2">
    <source>
        <dbReference type="EMBL" id="AGY59872.1"/>
    </source>
</evidence>
<dbReference type="EMBL" id="CP003587">
    <property type="protein sequence ID" value="AGY59872.1"/>
    <property type="molecule type" value="Genomic_DNA"/>
</dbReference>
<feature type="domain" description="MOSC" evidence="1">
    <location>
        <begin position="123"/>
        <end position="269"/>
    </location>
</feature>
<dbReference type="Pfam" id="PF03473">
    <property type="entry name" value="MOSC"/>
    <property type="match status" value="1"/>
</dbReference>
<proteinExistence type="predicted"/>
<dbReference type="PANTHER" id="PTHR14237">
    <property type="entry name" value="MOLYBDOPTERIN COFACTOR SULFURASE MOSC"/>
    <property type="match status" value="1"/>
</dbReference>
<protein>
    <submittedName>
        <fullName evidence="2">MOSC N-terminal beta barrel domain family</fullName>
    </submittedName>
</protein>
<evidence type="ECO:0000259" key="1">
    <source>
        <dbReference type="PROSITE" id="PS51340"/>
    </source>
</evidence>
<dbReference type="Pfam" id="PF03476">
    <property type="entry name" value="MOSC_N"/>
    <property type="match status" value="1"/>
</dbReference>
<dbReference type="KEGG" id="glj:GKIL_3626"/>
<sequence>MTVMSNIVVSGLNVYPVKSCRGIALQTAELDARGICFDRQWMVVDDEGKFITQRTHSRLALVETALSDAQLHLKFPDTSALAFSLEAQPGPTLTVEVWGSYCQAIDQGKMAAEAFSDLLAQNCRLVRMAPEWVRPVNPKYAPAGSQVGFADGYPLLVVSEASLADLNSRLAASLPMERFRPNLVLSGTAPYAEDSWHQIRIGEVALQAAKPCVRCKITTIEQHTAVEQGPEPLRTLMSYRRIEGGPIFGQNYVHLDPGRIDVGDPVVPLAARV</sequence>
<name>U5QLM6_GLOK1</name>
<dbReference type="InterPro" id="IPR005303">
    <property type="entry name" value="MOCOS_middle"/>
</dbReference>
<dbReference type="InterPro" id="IPR011037">
    <property type="entry name" value="Pyrv_Knase-like_insert_dom_sf"/>
</dbReference>
<dbReference type="HOGENOM" id="CLU_028286_0_1_3"/>
<dbReference type="PROSITE" id="PS51340">
    <property type="entry name" value="MOSC"/>
    <property type="match status" value="1"/>
</dbReference>
<dbReference type="GO" id="GO:0030170">
    <property type="term" value="F:pyridoxal phosphate binding"/>
    <property type="evidence" value="ECO:0007669"/>
    <property type="project" value="InterPro"/>
</dbReference>
<reference evidence="2 3" key="1">
    <citation type="journal article" date="2013" name="PLoS ONE">
        <title>Cultivation and Complete Genome Sequencing of Gloeobacter kilaueensis sp. nov., from a Lava Cave in Kilauea Caldera, Hawai'i.</title>
        <authorList>
            <person name="Saw J.H."/>
            <person name="Schatz M."/>
            <person name="Brown M.V."/>
            <person name="Kunkel D.D."/>
            <person name="Foster J.S."/>
            <person name="Shick H."/>
            <person name="Christensen S."/>
            <person name="Hou S."/>
            <person name="Wan X."/>
            <person name="Donachie S.P."/>
        </authorList>
    </citation>
    <scope>NUCLEOTIDE SEQUENCE [LARGE SCALE GENOMIC DNA]</scope>
    <source>
        <strain evidence="3">JS</strain>
    </source>
</reference>
<evidence type="ECO:0000313" key="3">
    <source>
        <dbReference type="Proteomes" id="UP000017396"/>
    </source>
</evidence>